<organism evidence="6 7">
    <name type="scientific">Fasciola hepatica</name>
    <name type="common">Liver fluke</name>
    <dbReference type="NCBI Taxonomy" id="6192"/>
    <lineage>
        <taxon>Eukaryota</taxon>
        <taxon>Metazoa</taxon>
        <taxon>Spiralia</taxon>
        <taxon>Lophotrochozoa</taxon>
        <taxon>Platyhelminthes</taxon>
        <taxon>Trematoda</taxon>
        <taxon>Digenea</taxon>
        <taxon>Plagiorchiida</taxon>
        <taxon>Echinostomata</taxon>
        <taxon>Echinostomatoidea</taxon>
        <taxon>Fasciolidae</taxon>
        <taxon>Fasciola</taxon>
    </lineage>
</organism>
<name>A0A2H1C321_FASHE</name>
<feature type="region of interest" description="Disordered" evidence="4">
    <location>
        <begin position="13"/>
        <end position="142"/>
    </location>
</feature>
<dbReference type="GO" id="GO:0019208">
    <property type="term" value="F:phosphatase regulator activity"/>
    <property type="evidence" value="ECO:0007669"/>
    <property type="project" value="TreeGrafter"/>
</dbReference>
<dbReference type="Pfam" id="PF15898">
    <property type="entry name" value="PRKG1_interact"/>
    <property type="match status" value="1"/>
</dbReference>
<feature type="compositionally biased region" description="Low complexity" evidence="4">
    <location>
        <begin position="109"/>
        <end position="120"/>
    </location>
</feature>
<dbReference type="GO" id="GO:0004857">
    <property type="term" value="F:enzyme inhibitor activity"/>
    <property type="evidence" value="ECO:0007669"/>
    <property type="project" value="TreeGrafter"/>
</dbReference>
<dbReference type="GO" id="GO:0005737">
    <property type="term" value="C:cytoplasm"/>
    <property type="evidence" value="ECO:0007669"/>
    <property type="project" value="TreeGrafter"/>
</dbReference>
<sequence>MLYGGPLGTYLSGLSSTSSTPLASSTGSSYTPSAYGSSNYLSSGLRRSNSRYRSNGAGPNLAPTSASTQSGSSLSAYYTPQLRRKYGTPENETPKTNRYSTSSRTQPRPSNSPTASTNSTGGHSGVFHYSRWSPNKSTGSGYTGSTIGTSASWNSDLNTASSSSVDYKRLYEAEKSATDELRVEIAVAQRELRELQEQIDVTQRKRRSSDAEQRKLERKISECDEELKTLDKLRNESERLRAEHRALVRVVSRLNREQ</sequence>
<feature type="compositionally biased region" description="Low complexity" evidence="4">
    <location>
        <begin position="13"/>
        <end position="30"/>
    </location>
</feature>
<dbReference type="InterPro" id="IPR051226">
    <property type="entry name" value="PP1_Regulatory_Subunit"/>
</dbReference>
<feature type="coiled-coil region" evidence="3">
    <location>
        <begin position="171"/>
        <end position="257"/>
    </location>
</feature>
<keyword evidence="3" id="KW-0175">Coiled coil</keyword>
<dbReference type="Gene3D" id="6.10.250.1820">
    <property type="match status" value="1"/>
</dbReference>
<evidence type="ECO:0000256" key="4">
    <source>
        <dbReference type="SAM" id="MobiDB-lite"/>
    </source>
</evidence>
<gene>
    <name evidence="6" type="ORF">D915_007204</name>
</gene>
<evidence type="ECO:0000256" key="1">
    <source>
        <dbReference type="ARBA" id="ARBA00022473"/>
    </source>
</evidence>
<evidence type="ECO:0000256" key="3">
    <source>
        <dbReference type="SAM" id="Coils"/>
    </source>
</evidence>
<dbReference type="InterPro" id="IPR031775">
    <property type="entry name" value="PRKG1_interact"/>
</dbReference>
<reference evidence="6" key="1">
    <citation type="submission" date="2019-03" db="EMBL/GenBank/DDBJ databases">
        <title>Improved annotation for the trematode Fasciola hepatica.</title>
        <authorList>
            <person name="Choi Y.-J."/>
            <person name="Martin J."/>
            <person name="Mitreva M."/>
        </authorList>
    </citation>
    <scope>NUCLEOTIDE SEQUENCE [LARGE SCALE GENOMIC DNA]</scope>
</reference>
<evidence type="ECO:0000313" key="7">
    <source>
        <dbReference type="Proteomes" id="UP000230066"/>
    </source>
</evidence>
<evidence type="ECO:0000256" key="2">
    <source>
        <dbReference type="ARBA" id="ARBA00022737"/>
    </source>
</evidence>
<evidence type="ECO:0000259" key="5">
    <source>
        <dbReference type="Pfam" id="PF15898"/>
    </source>
</evidence>
<dbReference type="AlphaFoldDB" id="A0A2H1C321"/>
<feature type="compositionally biased region" description="Polar residues" evidence="4">
    <location>
        <begin position="31"/>
        <end position="53"/>
    </location>
</feature>
<protein>
    <submittedName>
        <fullName evidence="6">Protein phosphatase 1 regulatory subunit 12A</fullName>
    </submittedName>
</protein>
<dbReference type="GO" id="GO:0019901">
    <property type="term" value="F:protein kinase binding"/>
    <property type="evidence" value="ECO:0007669"/>
    <property type="project" value="InterPro"/>
</dbReference>
<keyword evidence="1" id="KW-0217">Developmental protein</keyword>
<feature type="compositionally biased region" description="Low complexity" evidence="4">
    <location>
        <begin position="64"/>
        <end position="76"/>
    </location>
</feature>
<feature type="domain" description="cGMP-dependent protein kinase interacting" evidence="5">
    <location>
        <begin position="166"/>
        <end position="255"/>
    </location>
</feature>
<dbReference type="Proteomes" id="UP000230066">
    <property type="component" value="Unassembled WGS sequence"/>
</dbReference>
<dbReference type="PANTHER" id="PTHR24179">
    <property type="entry name" value="PROTEIN PHOSPHATASE 1 REGULATORY SUBUNIT 12"/>
    <property type="match status" value="1"/>
</dbReference>
<comment type="caution">
    <text evidence="6">The sequence shown here is derived from an EMBL/GenBank/DDBJ whole genome shotgun (WGS) entry which is preliminary data.</text>
</comment>
<feature type="compositionally biased region" description="Polar residues" evidence="4">
    <location>
        <begin position="90"/>
        <end position="108"/>
    </location>
</feature>
<evidence type="ECO:0000313" key="6">
    <source>
        <dbReference type="EMBL" id="THD21874.1"/>
    </source>
</evidence>
<keyword evidence="7" id="KW-1185">Reference proteome</keyword>
<dbReference type="PANTHER" id="PTHR24179:SF21">
    <property type="entry name" value="MYOSIN BINDING SUBUNIT, ISOFORM O"/>
    <property type="match status" value="1"/>
</dbReference>
<keyword evidence="2" id="KW-0677">Repeat</keyword>
<accession>A0A2H1C321</accession>
<proteinExistence type="predicted"/>
<dbReference type="EMBL" id="JXXN02003179">
    <property type="protein sequence ID" value="THD21874.1"/>
    <property type="molecule type" value="Genomic_DNA"/>
</dbReference>